<evidence type="ECO:0000313" key="11">
    <source>
        <dbReference type="Proteomes" id="UP000307173"/>
    </source>
</evidence>
<sequence>MVKKIVKVCGIKTTEAAEVSIRNGASLIGTILVPNRGRTVEPDVARELSRICKETRERRHSKYVNSIDLLNYVRSVELTGPEWFEKVADIISEEGPYLVGVFRNQPIEEVKQISNDLGIDIVQLHGSENIDEFVQALDKPVIPRFVLSKPGIENALKTHEFLIPLLDSEAGGEGKVIDWKDAANFGIEMNGRYILAGGLNPENVESALKVPGCYGVDVSGGVESNGVKDHSKIESYVLNARSLNNNMIIS</sequence>
<dbReference type="PANTHER" id="PTHR42894:SF1">
    <property type="entry name" value="N-(5'-PHOSPHORIBOSYL)ANTHRANILATE ISOMERASE"/>
    <property type="match status" value="1"/>
</dbReference>
<dbReference type="GO" id="GO:0004640">
    <property type="term" value="F:phosphoribosylanthranilate isomerase activity"/>
    <property type="evidence" value="ECO:0007669"/>
    <property type="project" value="UniProtKB-EC"/>
</dbReference>
<evidence type="ECO:0000313" key="10">
    <source>
        <dbReference type="EMBL" id="TID14842.1"/>
    </source>
</evidence>
<keyword evidence="6" id="KW-0822">Tryptophan biosynthesis</keyword>
<dbReference type="InterPro" id="IPR011060">
    <property type="entry name" value="RibuloseP-bd_barrel"/>
</dbReference>
<dbReference type="STRING" id="52247.A0A4T0WVH1"/>
<evidence type="ECO:0000256" key="4">
    <source>
        <dbReference type="ARBA" id="ARBA00022272"/>
    </source>
</evidence>
<dbReference type="OrthoDB" id="524799at2759"/>
<gene>
    <name evidence="10" type="ORF">CANINC_004513</name>
</gene>
<proteinExistence type="inferred from homology"/>
<evidence type="ECO:0000256" key="1">
    <source>
        <dbReference type="ARBA" id="ARBA00004664"/>
    </source>
</evidence>
<accession>A0A4T0WVH1</accession>
<name>A0A4T0WVH1_9ASCO</name>
<dbReference type="Gene3D" id="3.20.20.70">
    <property type="entry name" value="Aldolase class I"/>
    <property type="match status" value="1"/>
</dbReference>
<dbReference type="InterPro" id="IPR013785">
    <property type="entry name" value="Aldolase_TIM"/>
</dbReference>
<dbReference type="CDD" id="cd00405">
    <property type="entry name" value="PRAI"/>
    <property type="match status" value="1"/>
</dbReference>
<dbReference type="EMBL" id="SELW01000657">
    <property type="protein sequence ID" value="TID14842.1"/>
    <property type="molecule type" value="Genomic_DNA"/>
</dbReference>
<evidence type="ECO:0000256" key="5">
    <source>
        <dbReference type="ARBA" id="ARBA00022605"/>
    </source>
</evidence>
<evidence type="ECO:0000256" key="3">
    <source>
        <dbReference type="ARBA" id="ARBA00012572"/>
    </source>
</evidence>
<dbReference type="InterPro" id="IPR001240">
    <property type="entry name" value="PRAI_dom"/>
</dbReference>
<dbReference type="EC" id="5.3.1.24" evidence="3"/>
<dbReference type="UniPathway" id="UPA00035">
    <property type="reaction ID" value="UER00042"/>
</dbReference>
<keyword evidence="7" id="KW-0057">Aromatic amino acid biosynthesis</keyword>
<comment type="pathway">
    <text evidence="1">Amino-acid biosynthesis; L-tryptophan biosynthesis; L-tryptophan from chorismate: step 3/5.</text>
</comment>
<protein>
    <recommendedName>
        <fullName evidence="4">N-(5'-phosphoribosyl)anthranilate isomerase</fullName>
        <ecNumber evidence="3">5.3.1.24</ecNumber>
    </recommendedName>
</protein>
<dbReference type="PANTHER" id="PTHR42894">
    <property type="entry name" value="N-(5'-PHOSPHORIBOSYL)ANTHRANILATE ISOMERASE"/>
    <property type="match status" value="1"/>
</dbReference>
<keyword evidence="8" id="KW-0413">Isomerase</keyword>
<keyword evidence="11" id="KW-1185">Reference proteome</keyword>
<evidence type="ECO:0000256" key="8">
    <source>
        <dbReference type="ARBA" id="ARBA00023235"/>
    </source>
</evidence>
<reference evidence="10 11" key="1">
    <citation type="journal article" date="2019" name="Front. Genet.">
        <title>Whole-Genome Sequencing of the Opportunistic Yeast Pathogen Candida inconspicua Uncovers Its Hybrid Origin.</title>
        <authorList>
            <person name="Mixao V."/>
            <person name="Hansen A.P."/>
            <person name="Saus E."/>
            <person name="Boekhout T."/>
            <person name="Lass-Florl C."/>
            <person name="Gabaldon T."/>
        </authorList>
    </citation>
    <scope>NUCLEOTIDE SEQUENCE [LARGE SCALE GENOMIC DNA]</scope>
    <source>
        <strain evidence="10 11">CBS 180</strain>
    </source>
</reference>
<dbReference type="SUPFAM" id="SSF51366">
    <property type="entry name" value="Ribulose-phoshate binding barrel"/>
    <property type="match status" value="1"/>
</dbReference>
<organism evidence="10 11">
    <name type="scientific">Pichia inconspicua</name>
    <dbReference type="NCBI Taxonomy" id="52247"/>
    <lineage>
        <taxon>Eukaryota</taxon>
        <taxon>Fungi</taxon>
        <taxon>Dikarya</taxon>
        <taxon>Ascomycota</taxon>
        <taxon>Saccharomycotina</taxon>
        <taxon>Pichiomycetes</taxon>
        <taxon>Pichiales</taxon>
        <taxon>Pichiaceae</taxon>
        <taxon>Pichia</taxon>
    </lineage>
</organism>
<dbReference type="InterPro" id="IPR044643">
    <property type="entry name" value="TrpF_fam"/>
</dbReference>
<comment type="caution">
    <text evidence="10">The sequence shown here is derived from an EMBL/GenBank/DDBJ whole genome shotgun (WGS) entry which is preliminary data.</text>
</comment>
<comment type="similarity">
    <text evidence="2">Belongs to the TrpF family.</text>
</comment>
<keyword evidence="5" id="KW-0028">Amino-acid biosynthesis</keyword>
<evidence type="ECO:0000256" key="7">
    <source>
        <dbReference type="ARBA" id="ARBA00023141"/>
    </source>
</evidence>
<evidence type="ECO:0000259" key="9">
    <source>
        <dbReference type="Pfam" id="PF00697"/>
    </source>
</evidence>
<dbReference type="HAMAP" id="MF_00135">
    <property type="entry name" value="PRAI"/>
    <property type="match status" value="1"/>
</dbReference>
<evidence type="ECO:0000256" key="2">
    <source>
        <dbReference type="ARBA" id="ARBA00007571"/>
    </source>
</evidence>
<dbReference type="GO" id="GO:0000162">
    <property type="term" value="P:L-tryptophan biosynthetic process"/>
    <property type="evidence" value="ECO:0007669"/>
    <property type="project" value="UniProtKB-UniPathway"/>
</dbReference>
<feature type="domain" description="N-(5'phosphoribosyl) anthranilate isomerase (PRAI)" evidence="9">
    <location>
        <begin position="67"/>
        <end position="237"/>
    </location>
</feature>
<dbReference type="Proteomes" id="UP000307173">
    <property type="component" value="Unassembled WGS sequence"/>
</dbReference>
<evidence type="ECO:0000256" key="6">
    <source>
        <dbReference type="ARBA" id="ARBA00022822"/>
    </source>
</evidence>
<dbReference type="AlphaFoldDB" id="A0A4T0WVH1"/>
<dbReference type="Pfam" id="PF00697">
    <property type="entry name" value="PRAI"/>
    <property type="match status" value="1"/>
</dbReference>